<dbReference type="InterPro" id="IPR027417">
    <property type="entry name" value="P-loop_NTPase"/>
</dbReference>
<dbReference type="Proteomes" id="UP001500523">
    <property type="component" value="Unassembled WGS sequence"/>
</dbReference>
<dbReference type="PRINTS" id="PR01590">
    <property type="entry name" value="HTHFIS"/>
</dbReference>
<evidence type="ECO:0000256" key="2">
    <source>
        <dbReference type="ARBA" id="ARBA00022840"/>
    </source>
</evidence>
<evidence type="ECO:0000256" key="8">
    <source>
        <dbReference type="PROSITE-ProRule" id="PRU00169"/>
    </source>
</evidence>
<evidence type="ECO:0000259" key="9">
    <source>
        <dbReference type="PROSITE" id="PS50045"/>
    </source>
</evidence>
<evidence type="ECO:0000256" key="3">
    <source>
        <dbReference type="ARBA" id="ARBA00023012"/>
    </source>
</evidence>
<dbReference type="Pfam" id="PF25601">
    <property type="entry name" value="AAA_lid_14"/>
    <property type="match status" value="1"/>
</dbReference>
<evidence type="ECO:0000313" key="12">
    <source>
        <dbReference type="Proteomes" id="UP001500523"/>
    </source>
</evidence>
<dbReference type="PROSITE" id="PS00688">
    <property type="entry name" value="SIGMA54_INTERACT_3"/>
    <property type="match status" value="1"/>
</dbReference>
<keyword evidence="1" id="KW-0547">Nucleotide-binding</keyword>
<evidence type="ECO:0000259" key="10">
    <source>
        <dbReference type="PROSITE" id="PS50110"/>
    </source>
</evidence>
<evidence type="ECO:0000256" key="1">
    <source>
        <dbReference type="ARBA" id="ARBA00022741"/>
    </source>
</evidence>
<evidence type="ECO:0000256" key="5">
    <source>
        <dbReference type="ARBA" id="ARBA00023125"/>
    </source>
</evidence>
<dbReference type="InterPro" id="IPR002197">
    <property type="entry name" value="HTH_Fis"/>
</dbReference>
<accession>A0ABP7D329</accession>
<feature type="domain" description="Sigma-54 factor interaction" evidence="9">
    <location>
        <begin position="139"/>
        <end position="364"/>
    </location>
</feature>
<protein>
    <submittedName>
        <fullName evidence="11">Sigma-54 dependent transcriptional regulator</fullName>
    </submittedName>
</protein>
<gene>
    <name evidence="11" type="ORF">GCM10022268_06430</name>
</gene>
<dbReference type="Gene3D" id="1.10.10.60">
    <property type="entry name" value="Homeodomain-like"/>
    <property type="match status" value="1"/>
</dbReference>
<comment type="caution">
    <text evidence="11">The sequence shown here is derived from an EMBL/GenBank/DDBJ whole genome shotgun (WGS) entry which is preliminary data.</text>
</comment>
<dbReference type="Gene3D" id="1.10.8.60">
    <property type="match status" value="1"/>
</dbReference>
<evidence type="ECO:0000313" key="11">
    <source>
        <dbReference type="EMBL" id="GAA3698804.1"/>
    </source>
</evidence>
<dbReference type="SMART" id="SM00448">
    <property type="entry name" value="REC"/>
    <property type="match status" value="1"/>
</dbReference>
<organism evidence="11 12">
    <name type="scientific">Sphingomonas cynarae</name>
    <dbReference type="NCBI Taxonomy" id="930197"/>
    <lineage>
        <taxon>Bacteria</taxon>
        <taxon>Pseudomonadati</taxon>
        <taxon>Pseudomonadota</taxon>
        <taxon>Alphaproteobacteria</taxon>
        <taxon>Sphingomonadales</taxon>
        <taxon>Sphingomonadaceae</taxon>
        <taxon>Sphingomonas</taxon>
    </lineage>
</organism>
<dbReference type="SUPFAM" id="SSF52172">
    <property type="entry name" value="CheY-like"/>
    <property type="match status" value="1"/>
</dbReference>
<name>A0ABP7D329_9SPHN</name>
<keyword evidence="5" id="KW-0238">DNA-binding</keyword>
<dbReference type="InterPro" id="IPR011006">
    <property type="entry name" value="CheY-like_superfamily"/>
</dbReference>
<evidence type="ECO:0000256" key="6">
    <source>
        <dbReference type="ARBA" id="ARBA00023159"/>
    </source>
</evidence>
<keyword evidence="2" id="KW-0067">ATP-binding</keyword>
<dbReference type="InterPro" id="IPR025943">
    <property type="entry name" value="Sigma_54_int_dom_ATP-bd_2"/>
</dbReference>
<dbReference type="Gene3D" id="3.40.50.300">
    <property type="entry name" value="P-loop containing nucleotide triphosphate hydrolases"/>
    <property type="match status" value="1"/>
</dbReference>
<dbReference type="InterPro" id="IPR058031">
    <property type="entry name" value="AAA_lid_NorR"/>
</dbReference>
<reference evidence="12" key="1">
    <citation type="journal article" date="2019" name="Int. J. Syst. Evol. Microbiol.">
        <title>The Global Catalogue of Microorganisms (GCM) 10K type strain sequencing project: providing services to taxonomists for standard genome sequencing and annotation.</title>
        <authorList>
            <consortium name="The Broad Institute Genomics Platform"/>
            <consortium name="The Broad Institute Genome Sequencing Center for Infectious Disease"/>
            <person name="Wu L."/>
            <person name="Ma J."/>
        </authorList>
    </citation>
    <scope>NUCLEOTIDE SEQUENCE [LARGE SCALE GENOMIC DNA]</scope>
    <source>
        <strain evidence="12">JCM 17498</strain>
    </source>
</reference>
<keyword evidence="7" id="KW-0804">Transcription</keyword>
<keyword evidence="12" id="KW-1185">Reference proteome</keyword>
<dbReference type="PROSITE" id="PS00676">
    <property type="entry name" value="SIGMA54_INTERACT_2"/>
    <property type="match status" value="1"/>
</dbReference>
<dbReference type="InterPro" id="IPR002078">
    <property type="entry name" value="Sigma_54_int"/>
</dbReference>
<keyword evidence="3" id="KW-0902">Two-component regulatory system</keyword>
<feature type="modified residue" description="4-aspartylphosphate" evidence="8">
    <location>
        <position position="50"/>
    </location>
</feature>
<keyword evidence="4" id="KW-0805">Transcription regulation</keyword>
<dbReference type="Pfam" id="PF00158">
    <property type="entry name" value="Sigma54_activat"/>
    <property type="match status" value="1"/>
</dbReference>
<dbReference type="PROSITE" id="PS50110">
    <property type="entry name" value="RESPONSE_REGULATORY"/>
    <property type="match status" value="1"/>
</dbReference>
<keyword evidence="6" id="KW-0010">Activator</keyword>
<feature type="domain" description="Response regulatory" evidence="10">
    <location>
        <begin position="1"/>
        <end position="115"/>
    </location>
</feature>
<dbReference type="InterPro" id="IPR009057">
    <property type="entry name" value="Homeodomain-like_sf"/>
</dbReference>
<dbReference type="RefSeq" id="WP_344691920.1">
    <property type="nucleotide sequence ID" value="NZ_BAABBF010000001.1"/>
</dbReference>
<dbReference type="SUPFAM" id="SSF46689">
    <property type="entry name" value="Homeodomain-like"/>
    <property type="match status" value="1"/>
</dbReference>
<dbReference type="PROSITE" id="PS50045">
    <property type="entry name" value="SIGMA54_INTERACT_4"/>
    <property type="match status" value="1"/>
</dbReference>
<dbReference type="InterPro" id="IPR025944">
    <property type="entry name" value="Sigma_54_int_dom_CS"/>
</dbReference>
<dbReference type="SUPFAM" id="SSF52540">
    <property type="entry name" value="P-loop containing nucleoside triphosphate hydrolases"/>
    <property type="match status" value="1"/>
</dbReference>
<dbReference type="Pfam" id="PF00072">
    <property type="entry name" value="Response_reg"/>
    <property type="match status" value="1"/>
</dbReference>
<evidence type="ECO:0000256" key="7">
    <source>
        <dbReference type="ARBA" id="ARBA00023163"/>
    </source>
</evidence>
<evidence type="ECO:0000256" key="4">
    <source>
        <dbReference type="ARBA" id="ARBA00023015"/>
    </source>
</evidence>
<dbReference type="Pfam" id="PF02954">
    <property type="entry name" value="HTH_8"/>
    <property type="match status" value="1"/>
</dbReference>
<sequence>MILLADDEPAFQRLTGAWLRGLGHEVEVVGDGDAARAAFAAKPFDLVLLDLAMPPHHDPEAGLALIAAFAPAPVVVMTGHADHALALKAVEAGAWDFLAKPVDPDLLRVVVARALERARLAREVTMLKAQAGGDEDMGLVGASSAMTALRDLIRRVAPTRLPALVLGPSGTGKELVARAIHAMSPRAARPLVPIHCGAVPAELLESELFGHLKGSFTGATGDRPGLIETADGGTLFLDEIGEMPAAMQVKLLRFLADGSYQPVGARAPRMADVRIVAATHRDLAAAVADGSFREDLFYRLKGVVLRTPSLDDRMSDLPLLARMFLRRASEGRGSFAPDALDWLTARNWPGNVRELRAAVECAAALAMPAAAGVIVGAADLAFAVGDVPAAPIHAVFGTLDEEVAALEHRRIVEALARTGHNHTHTARELGLSRVGLLKKMDRMGLR</sequence>
<dbReference type="SMART" id="SM00382">
    <property type="entry name" value="AAA"/>
    <property type="match status" value="1"/>
</dbReference>
<dbReference type="PANTHER" id="PTHR32071:SF100">
    <property type="entry name" value="RESPONSE REGULATOR PROTEIN PILR"/>
    <property type="match status" value="1"/>
</dbReference>
<dbReference type="CDD" id="cd00009">
    <property type="entry name" value="AAA"/>
    <property type="match status" value="1"/>
</dbReference>
<dbReference type="InterPro" id="IPR003593">
    <property type="entry name" value="AAA+_ATPase"/>
</dbReference>
<dbReference type="PANTHER" id="PTHR32071">
    <property type="entry name" value="TRANSCRIPTIONAL REGULATORY PROTEIN"/>
    <property type="match status" value="1"/>
</dbReference>
<proteinExistence type="predicted"/>
<dbReference type="EMBL" id="BAABBF010000001">
    <property type="protein sequence ID" value="GAA3698804.1"/>
    <property type="molecule type" value="Genomic_DNA"/>
</dbReference>
<dbReference type="Gene3D" id="3.40.50.2300">
    <property type="match status" value="1"/>
</dbReference>
<dbReference type="InterPro" id="IPR001789">
    <property type="entry name" value="Sig_transdc_resp-reg_receiver"/>
</dbReference>
<keyword evidence="8" id="KW-0597">Phosphoprotein</keyword>